<feature type="domain" description="4'-phosphopantetheinyl transferase" evidence="3">
    <location>
        <begin position="110"/>
        <end position="173"/>
    </location>
</feature>
<dbReference type="InterPro" id="IPR008278">
    <property type="entry name" value="4-PPantetheinyl_Trfase_dom"/>
</dbReference>
<evidence type="ECO:0000313" key="5">
    <source>
        <dbReference type="EMBL" id="RIY05500.1"/>
    </source>
</evidence>
<dbReference type="Proteomes" id="UP000284250">
    <property type="component" value="Unassembled WGS sequence"/>
</dbReference>
<accession>A0A418QK40</accession>
<dbReference type="InterPro" id="IPR050559">
    <property type="entry name" value="P-Pant_transferase_sf"/>
</dbReference>
<dbReference type="InterPro" id="IPR055066">
    <property type="entry name" value="AASDHPPT_N"/>
</dbReference>
<dbReference type="Pfam" id="PF22624">
    <property type="entry name" value="AASDHPPT_N"/>
    <property type="match status" value="1"/>
</dbReference>
<evidence type="ECO:0000256" key="2">
    <source>
        <dbReference type="ARBA" id="ARBA00022679"/>
    </source>
</evidence>
<evidence type="ECO:0000256" key="1">
    <source>
        <dbReference type="ARBA" id="ARBA00010990"/>
    </source>
</evidence>
<keyword evidence="2 5" id="KW-0808">Transferase</keyword>
<sequence length="238" mass="26958">MERPKPIVYLTFIRLPDELPQAVFTKYLATVPVSIQGENARYQRWQDKQAHLFGKLIVRHALHTLGFAGDALSRIVRSPNGRPHLVGNTDFNLTHSGKYILCASGNELRLGVDIEEIRPIDFTHFDDVMTPEQWQEINQSQCPLQQFYALWTVKESVIKADSRGLTIPLKSIVPDKGWVELDGKAWYLRPLRLDDQYAGCLAVDMEEYDLVLEELTIPVLAVLGRMPALVSSTSQQTG</sequence>
<dbReference type="GO" id="GO:0019878">
    <property type="term" value="P:lysine biosynthetic process via aminoadipic acid"/>
    <property type="evidence" value="ECO:0007669"/>
    <property type="project" value="TreeGrafter"/>
</dbReference>
<reference evidence="5 6" key="1">
    <citation type="submission" date="2018-09" db="EMBL/GenBank/DDBJ databases">
        <authorList>
            <person name="Zeman M."/>
            <person name="Pardy F."/>
        </authorList>
    </citation>
    <scope>NUCLEOTIDE SEQUENCE [LARGE SCALE GENOMIC DNA]</scope>
    <source>
        <strain evidence="5 6">CCM 8852</strain>
    </source>
</reference>
<evidence type="ECO:0000259" key="4">
    <source>
        <dbReference type="Pfam" id="PF22624"/>
    </source>
</evidence>
<organism evidence="5 6">
    <name type="scientific">Hymenobacter rubripertinctus</name>
    <dbReference type="NCBI Taxonomy" id="2029981"/>
    <lineage>
        <taxon>Bacteria</taxon>
        <taxon>Pseudomonadati</taxon>
        <taxon>Bacteroidota</taxon>
        <taxon>Cytophagia</taxon>
        <taxon>Cytophagales</taxon>
        <taxon>Hymenobacteraceae</taxon>
        <taxon>Hymenobacter</taxon>
    </lineage>
</organism>
<dbReference type="InterPro" id="IPR037143">
    <property type="entry name" value="4-PPantetheinyl_Trfase_dom_sf"/>
</dbReference>
<dbReference type="GO" id="GO:0005829">
    <property type="term" value="C:cytosol"/>
    <property type="evidence" value="ECO:0007669"/>
    <property type="project" value="TreeGrafter"/>
</dbReference>
<name>A0A418QK40_9BACT</name>
<feature type="domain" description="4'-phosphopantetheinyl transferase N-terminal" evidence="4">
    <location>
        <begin position="24"/>
        <end position="104"/>
    </location>
</feature>
<dbReference type="Pfam" id="PF01648">
    <property type="entry name" value="ACPS"/>
    <property type="match status" value="1"/>
</dbReference>
<dbReference type="SUPFAM" id="SSF56214">
    <property type="entry name" value="4'-phosphopantetheinyl transferase"/>
    <property type="match status" value="2"/>
</dbReference>
<comment type="similarity">
    <text evidence="1">Belongs to the P-Pant transferase superfamily. Gsp/Sfp/HetI/AcpT family.</text>
</comment>
<protein>
    <submittedName>
        <fullName evidence="5">4'-phosphopantetheinyl transferase superfamily protein</fullName>
    </submittedName>
</protein>
<dbReference type="GO" id="GO:0008897">
    <property type="term" value="F:holo-[acyl-carrier-protein] synthase activity"/>
    <property type="evidence" value="ECO:0007669"/>
    <property type="project" value="InterPro"/>
</dbReference>
<proteinExistence type="inferred from homology"/>
<dbReference type="EMBL" id="QYCN01000054">
    <property type="protein sequence ID" value="RIY05500.1"/>
    <property type="molecule type" value="Genomic_DNA"/>
</dbReference>
<gene>
    <name evidence="5" type="ORF">D0T11_20320</name>
</gene>
<reference evidence="5 6" key="2">
    <citation type="submission" date="2019-01" db="EMBL/GenBank/DDBJ databases">
        <title>Hymenobacter humicola sp. nov., isolated from soils in Antarctica.</title>
        <authorList>
            <person name="Sedlacek I."/>
            <person name="Holochova P."/>
            <person name="Kralova S."/>
            <person name="Pantucek R."/>
            <person name="Stankova E."/>
            <person name="Vrbovska V."/>
            <person name="Kristofova L."/>
            <person name="Svec P."/>
            <person name="Busse H.-J."/>
        </authorList>
    </citation>
    <scope>NUCLEOTIDE SEQUENCE [LARGE SCALE GENOMIC DNA]</scope>
    <source>
        <strain evidence="5 6">CCM 8852</strain>
    </source>
</reference>
<dbReference type="Gene3D" id="3.90.470.20">
    <property type="entry name" value="4'-phosphopantetheinyl transferase domain"/>
    <property type="match status" value="2"/>
</dbReference>
<dbReference type="AlphaFoldDB" id="A0A418QK40"/>
<dbReference type="OrthoDB" id="9808281at2"/>
<evidence type="ECO:0000313" key="6">
    <source>
        <dbReference type="Proteomes" id="UP000284250"/>
    </source>
</evidence>
<evidence type="ECO:0000259" key="3">
    <source>
        <dbReference type="Pfam" id="PF01648"/>
    </source>
</evidence>
<comment type="caution">
    <text evidence="5">The sequence shown here is derived from an EMBL/GenBank/DDBJ whole genome shotgun (WGS) entry which is preliminary data.</text>
</comment>
<dbReference type="PANTHER" id="PTHR12215">
    <property type="entry name" value="PHOSPHOPANTETHEINE TRANSFERASE"/>
    <property type="match status" value="1"/>
</dbReference>
<dbReference type="GO" id="GO:0000287">
    <property type="term" value="F:magnesium ion binding"/>
    <property type="evidence" value="ECO:0007669"/>
    <property type="project" value="InterPro"/>
</dbReference>
<dbReference type="RefSeq" id="WP_119657650.1">
    <property type="nucleotide sequence ID" value="NZ_JBHUOI010000069.1"/>
</dbReference>
<dbReference type="PANTHER" id="PTHR12215:SF10">
    <property type="entry name" value="L-AMINOADIPATE-SEMIALDEHYDE DEHYDROGENASE-PHOSPHOPANTETHEINYL TRANSFERASE"/>
    <property type="match status" value="1"/>
</dbReference>
<keyword evidence="6" id="KW-1185">Reference proteome</keyword>